<dbReference type="PANTHER" id="PTHR38340:SF1">
    <property type="entry name" value="S-LAYER PROTEIN"/>
    <property type="match status" value="1"/>
</dbReference>
<dbReference type="Proteomes" id="UP001161391">
    <property type="component" value="Unassembled WGS sequence"/>
</dbReference>
<gene>
    <name evidence="4" type="ORF">GCM10007853_22710</name>
</gene>
<organism evidence="4 5">
    <name type="scientific">Algimonas ampicilliniresistens</name>
    <dbReference type="NCBI Taxonomy" id="1298735"/>
    <lineage>
        <taxon>Bacteria</taxon>
        <taxon>Pseudomonadati</taxon>
        <taxon>Pseudomonadota</taxon>
        <taxon>Alphaproteobacteria</taxon>
        <taxon>Maricaulales</taxon>
        <taxon>Robiginitomaculaceae</taxon>
        <taxon>Algimonas</taxon>
    </lineage>
</organism>
<dbReference type="SUPFAM" id="SSF51120">
    <property type="entry name" value="beta-Roll"/>
    <property type="match status" value="3"/>
</dbReference>
<evidence type="ECO:0000256" key="1">
    <source>
        <dbReference type="ARBA" id="ARBA00004613"/>
    </source>
</evidence>
<comment type="subcellular location">
    <subcellularLocation>
        <location evidence="1">Secreted</location>
    </subcellularLocation>
</comment>
<evidence type="ECO:0000313" key="5">
    <source>
        <dbReference type="Proteomes" id="UP001161391"/>
    </source>
</evidence>
<evidence type="ECO:0008006" key="6">
    <source>
        <dbReference type="Google" id="ProtNLM"/>
    </source>
</evidence>
<evidence type="ECO:0000256" key="3">
    <source>
        <dbReference type="SAM" id="MobiDB-lite"/>
    </source>
</evidence>
<proteinExistence type="predicted"/>
<dbReference type="PROSITE" id="PS00330">
    <property type="entry name" value="HEMOLYSIN_CALCIUM"/>
    <property type="match status" value="5"/>
</dbReference>
<name>A0ABQ5VDB4_9PROT</name>
<evidence type="ECO:0000256" key="2">
    <source>
        <dbReference type="ARBA" id="ARBA00022525"/>
    </source>
</evidence>
<reference evidence="4" key="1">
    <citation type="journal article" date="2014" name="Int. J. Syst. Evol. Microbiol.">
        <title>Complete genome of a new Firmicutes species belonging to the dominant human colonic microbiota ('Ruminococcus bicirculans') reveals two chromosomes and a selective capacity to utilize plant glucans.</title>
        <authorList>
            <consortium name="NISC Comparative Sequencing Program"/>
            <person name="Wegmann U."/>
            <person name="Louis P."/>
            <person name="Goesmann A."/>
            <person name="Henrissat B."/>
            <person name="Duncan S.H."/>
            <person name="Flint H.J."/>
        </authorList>
    </citation>
    <scope>NUCLEOTIDE SEQUENCE</scope>
    <source>
        <strain evidence="4">NBRC 108219</strain>
    </source>
</reference>
<reference evidence="4" key="2">
    <citation type="submission" date="2023-01" db="EMBL/GenBank/DDBJ databases">
        <title>Draft genome sequence of Algimonas ampicilliniresistens strain NBRC 108219.</title>
        <authorList>
            <person name="Sun Q."/>
            <person name="Mori K."/>
        </authorList>
    </citation>
    <scope>NUCLEOTIDE SEQUENCE</scope>
    <source>
        <strain evidence="4">NBRC 108219</strain>
    </source>
</reference>
<evidence type="ECO:0000313" key="4">
    <source>
        <dbReference type="EMBL" id="GLQ24397.1"/>
    </source>
</evidence>
<keyword evidence="5" id="KW-1185">Reference proteome</keyword>
<dbReference type="EMBL" id="BSNK01000002">
    <property type="protein sequence ID" value="GLQ24397.1"/>
    <property type="molecule type" value="Genomic_DNA"/>
</dbReference>
<dbReference type="InterPro" id="IPR018511">
    <property type="entry name" value="Hemolysin-typ_Ca-bd_CS"/>
</dbReference>
<protein>
    <recommendedName>
        <fullName evidence="6">Calcium-binding protein</fullName>
    </recommendedName>
</protein>
<dbReference type="InterPro" id="IPR011049">
    <property type="entry name" value="Serralysin-like_metalloprot_C"/>
</dbReference>
<dbReference type="Gene3D" id="2.150.10.10">
    <property type="entry name" value="Serralysin-like metalloprotease, C-terminal"/>
    <property type="match status" value="4"/>
</dbReference>
<dbReference type="PRINTS" id="PR00313">
    <property type="entry name" value="CABNDNGRPT"/>
</dbReference>
<dbReference type="InterPro" id="IPR001343">
    <property type="entry name" value="Hemolysn_Ca-bd"/>
</dbReference>
<sequence>MSCVNDMIIVVLTSLGDYHHVDCGPGINTLVIEAPALTADLTTSGNSTYEMTHSDPPVVLVKGEGFTKFKILGGSGNDTLTGYTSDDELDGGLGDDELDGDSGEDTLLGGPGDDRLFVGGFAGDTGPDTIDGGDGFDHLLKLPRSGLSDVQDITLNFLLANGANFTLTDGTVVSNIERISNLQLGDGDDKVKFVPKSIDDRHQTHGGNGTDHLNVTLNHITDDLKTAVGTQLFIVYPDGQSPFAAAIVAANLFETFRIISGSGDDSIRGADGIDRLEGNAGNDKLTGAGGNDTLLGGAGDDILDGGDGNDRMFGGPGSDTFYGMAGIDTVNYFHSFAGVTIDISAQTPVASGGDADFDTLISIESIDGSLFDDQIYGSSGNNLLRGQAGADTIVGRDGNDALGGGDGADNLQGDAGADRLYGDAGADTLHGGIDNDKMWGGAGDDLFEMRPGDGIDKIMDFEVASSDKVDLSTFQIASFSVLQSLMAQDAAHVRITLPGNDILIIENTLVSDLKAYHFHL</sequence>
<accession>A0ABQ5VDB4</accession>
<keyword evidence="2" id="KW-0964">Secreted</keyword>
<dbReference type="RefSeq" id="WP_284390748.1">
    <property type="nucleotide sequence ID" value="NZ_BSNK01000002.1"/>
</dbReference>
<feature type="region of interest" description="Disordered" evidence="3">
    <location>
        <begin position="82"/>
        <end position="104"/>
    </location>
</feature>
<dbReference type="PANTHER" id="PTHR38340">
    <property type="entry name" value="S-LAYER PROTEIN"/>
    <property type="match status" value="1"/>
</dbReference>
<comment type="caution">
    <text evidence="4">The sequence shown here is derived from an EMBL/GenBank/DDBJ whole genome shotgun (WGS) entry which is preliminary data.</text>
</comment>
<feature type="compositionally biased region" description="Acidic residues" evidence="3">
    <location>
        <begin position="85"/>
        <end position="104"/>
    </location>
</feature>
<dbReference type="InterPro" id="IPR050557">
    <property type="entry name" value="RTX_toxin/Mannuronan_C5-epim"/>
</dbReference>
<dbReference type="Pfam" id="PF00353">
    <property type="entry name" value="HemolysinCabind"/>
    <property type="match status" value="6"/>
</dbReference>